<dbReference type="RefSeq" id="WP_060817976.1">
    <property type="nucleotide sequence ID" value="NZ_FCOC02000003.1"/>
</dbReference>
<evidence type="ECO:0000256" key="2">
    <source>
        <dbReference type="ARBA" id="ARBA00023125"/>
    </source>
</evidence>
<dbReference type="CDD" id="cd17535">
    <property type="entry name" value="REC_NarL-like"/>
    <property type="match status" value="1"/>
</dbReference>
<dbReference type="OrthoDB" id="9816469at2"/>
<dbReference type="SUPFAM" id="SSF52172">
    <property type="entry name" value="CheY-like"/>
    <property type="match status" value="1"/>
</dbReference>
<dbReference type="PANTHER" id="PTHR43214">
    <property type="entry name" value="TWO-COMPONENT RESPONSE REGULATOR"/>
    <property type="match status" value="1"/>
</dbReference>
<feature type="domain" description="Response regulatory" evidence="5">
    <location>
        <begin position="7"/>
        <end position="123"/>
    </location>
</feature>
<dbReference type="SUPFAM" id="SSF46894">
    <property type="entry name" value="C-terminal effector domain of the bipartite response regulators"/>
    <property type="match status" value="1"/>
</dbReference>
<dbReference type="PROSITE" id="PS50043">
    <property type="entry name" value="HTH_LUXR_2"/>
    <property type="match status" value="1"/>
</dbReference>
<dbReference type="SMART" id="SM00448">
    <property type="entry name" value="REC"/>
    <property type="match status" value="1"/>
</dbReference>
<reference evidence="6 7" key="1">
    <citation type="submission" date="2016-01" db="EMBL/GenBank/DDBJ databases">
        <authorList>
            <person name="Oliw E.H."/>
        </authorList>
    </citation>
    <scope>NUCLEOTIDE SEQUENCE [LARGE SCALE GENOMIC DNA]</scope>
    <source>
        <strain evidence="6">LMG 22029</strain>
    </source>
</reference>
<evidence type="ECO:0000259" key="5">
    <source>
        <dbReference type="PROSITE" id="PS50110"/>
    </source>
</evidence>
<dbReference type="GO" id="GO:0006355">
    <property type="term" value="P:regulation of DNA-templated transcription"/>
    <property type="evidence" value="ECO:0007669"/>
    <property type="project" value="InterPro"/>
</dbReference>
<dbReference type="PRINTS" id="PR00038">
    <property type="entry name" value="HTHLUXR"/>
</dbReference>
<dbReference type="GO" id="GO:0003677">
    <property type="term" value="F:DNA binding"/>
    <property type="evidence" value="ECO:0007669"/>
    <property type="project" value="UniProtKB-KW"/>
</dbReference>
<protein>
    <submittedName>
        <fullName evidence="6">Two component LuxR family transcriptional regulator</fullName>
    </submittedName>
</protein>
<accession>A0A158FL49</accession>
<dbReference type="GO" id="GO:0000160">
    <property type="term" value="P:phosphorelay signal transduction system"/>
    <property type="evidence" value="ECO:0007669"/>
    <property type="project" value="InterPro"/>
</dbReference>
<gene>
    <name evidence="6" type="ORF">AWB64_01458</name>
</gene>
<dbReference type="Pfam" id="PF00196">
    <property type="entry name" value="GerE"/>
    <property type="match status" value="1"/>
</dbReference>
<evidence type="ECO:0000313" key="6">
    <source>
        <dbReference type="EMBL" id="SAL20475.1"/>
    </source>
</evidence>
<dbReference type="InterPro" id="IPR000792">
    <property type="entry name" value="Tscrpt_reg_LuxR_C"/>
</dbReference>
<proteinExistence type="predicted"/>
<dbReference type="EMBL" id="FCOC02000003">
    <property type="protein sequence ID" value="SAL20475.1"/>
    <property type="molecule type" value="Genomic_DNA"/>
</dbReference>
<evidence type="ECO:0000313" key="7">
    <source>
        <dbReference type="Proteomes" id="UP000054893"/>
    </source>
</evidence>
<feature type="domain" description="HTH luxR-type" evidence="4">
    <location>
        <begin position="145"/>
        <end position="210"/>
    </location>
</feature>
<keyword evidence="1 3" id="KW-0597">Phosphoprotein</keyword>
<evidence type="ECO:0000259" key="4">
    <source>
        <dbReference type="PROSITE" id="PS50043"/>
    </source>
</evidence>
<dbReference type="AlphaFoldDB" id="A0A158FL49"/>
<evidence type="ECO:0000256" key="1">
    <source>
        <dbReference type="ARBA" id="ARBA00022553"/>
    </source>
</evidence>
<dbReference type="Pfam" id="PF00072">
    <property type="entry name" value="Response_reg"/>
    <property type="match status" value="1"/>
</dbReference>
<evidence type="ECO:0000256" key="3">
    <source>
        <dbReference type="PROSITE-ProRule" id="PRU00169"/>
    </source>
</evidence>
<dbReference type="InterPro" id="IPR016032">
    <property type="entry name" value="Sig_transdc_resp-reg_C-effctor"/>
</dbReference>
<dbReference type="SMART" id="SM00421">
    <property type="entry name" value="HTH_LUXR"/>
    <property type="match status" value="1"/>
</dbReference>
<dbReference type="PANTHER" id="PTHR43214:SF43">
    <property type="entry name" value="TWO-COMPONENT RESPONSE REGULATOR"/>
    <property type="match status" value="1"/>
</dbReference>
<dbReference type="CDD" id="cd06170">
    <property type="entry name" value="LuxR_C_like"/>
    <property type="match status" value="1"/>
</dbReference>
<dbReference type="InterPro" id="IPR058245">
    <property type="entry name" value="NreC/VraR/RcsB-like_REC"/>
</dbReference>
<dbReference type="PROSITE" id="PS50110">
    <property type="entry name" value="RESPONSE_REGULATORY"/>
    <property type="match status" value="1"/>
</dbReference>
<dbReference type="Proteomes" id="UP000054893">
    <property type="component" value="Unassembled WGS sequence"/>
</dbReference>
<organism evidence="6 7">
    <name type="scientific">Caballeronia sordidicola</name>
    <name type="common">Burkholderia sordidicola</name>
    <dbReference type="NCBI Taxonomy" id="196367"/>
    <lineage>
        <taxon>Bacteria</taxon>
        <taxon>Pseudomonadati</taxon>
        <taxon>Pseudomonadota</taxon>
        <taxon>Betaproteobacteria</taxon>
        <taxon>Burkholderiales</taxon>
        <taxon>Burkholderiaceae</taxon>
        <taxon>Caballeronia</taxon>
    </lineage>
</organism>
<dbReference type="InterPro" id="IPR011006">
    <property type="entry name" value="CheY-like_superfamily"/>
</dbReference>
<dbReference type="InterPro" id="IPR001789">
    <property type="entry name" value="Sig_transdc_resp-reg_receiver"/>
</dbReference>
<sequence length="232" mass="24821">MTIADISVLLVDDHAVVREGYRRLLELSPDISVAGEAADAAQAYQRFCTLKPDVVVMDLALPGASGIEAMRRMLAREPDAHVLIFSVHEETIFVRRALDAGARGYVTKASAPDVLVEGVRAVAGRARYLSPDISQALALRATFQDGPPGRQLSAREFEVLRLLVQGYTLPSIAERLGLSQKTVANHQSVIRQKFGADNGVQLAQMANRLGLHFSDFASSASALGSVGSGNPA</sequence>
<dbReference type="Gene3D" id="3.40.50.2300">
    <property type="match status" value="1"/>
</dbReference>
<name>A0A158FL49_CABSO</name>
<feature type="modified residue" description="4-aspartylphosphate" evidence="3">
    <location>
        <position position="58"/>
    </location>
</feature>
<dbReference type="InterPro" id="IPR039420">
    <property type="entry name" value="WalR-like"/>
</dbReference>
<keyword evidence="2" id="KW-0238">DNA-binding</keyword>